<dbReference type="Proteomes" id="UP001597212">
    <property type="component" value="Unassembled WGS sequence"/>
</dbReference>
<evidence type="ECO:0000313" key="14">
    <source>
        <dbReference type="EMBL" id="MFD1441999.1"/>
    </source>
</evidence>
<protein>
    <submittedName>
        <fullName evidence="14">TMEM175 family protein</fullName>
    </submittedName>
</protein>
<dbReference type="InterPro" id="IPR010617">
    <property type="entry name" value="TMEM175-like"/>
</dbReference>
<evidence type="ECO:0000256" key="12">
    <source>
        <dbReference type="ARBA" id="ARBA00034430"/>
    </source>
</evidence>
<evidence type="ECO:0000256" key="11">
    <source>
        <dbReference type="ARBA" id="ARBA00023303"/>
    </source>
</evidence>
<keyword evidence="8 13" id="KW-1133">Transmembrane helix</keyword>
<evidence type="ECO:0000256" key="10">
    <source>
        <dbReference type="ARBA" id="ARBA00023136"/>
    </source>
</evidence>
<feature type="transmembrane region" description="Helical" evidence="13">
    <location>
        <begin position="41"/>
        <end position="58"/>
    </location>
</feature>
<keyword evidence="10 13" id="KW-0472">Membrane</keyword>
<keyword evidence="4" id="KW-0633">Potassium transport</keyword>
<comment type="subcellular location">
    <subcellularLocation>
        <location evidence="1">Membrane</location>
        <topology evidence="1">Multi-pass membrane protein</topology>
    </subcellularLocation>
</comment>
<evidence type="ECO:0000256" key="5">
    <source>
        <dbReference type="ARBA" id="ARBA00022692"/>
    </source>
</evidence>
<dbReference type="RefSeq" id="WP_125755285.1">
    <property type="nucleotide sequence ID" value="NZ_JBHTOK010000077.1"/>
</dbReference>
<evidence type="ECO:0000256" key="6">
    <source>
        <dbReference type="ARBA" id="ARBA00022826"/>
    </source>
</evidence>
<dbReference type="PANTHER" id="PTHR31462:SF5">
    <property type="entry name" value="ENDOSOMAL_LYSOSOMAL PROTON CHANNEL TMEM175"/>
    <property type="match status" value="1"/>
</dbReference>
<keyword evidence="11" id="KW-0407">Ion channel</keyword>
<evidence type="ECO:0000256" key="8">
    <source>
        <dbReference type="ARBA" id="ARBA00022989"/>
    </source>
</evidence>
<keyword evidence="7" id="KW-0630">Potassium</keyword>
<dbReference type="PANTHER" id="PTHR31462">
    <property type="entry name" value="ENDOSOMAL/LYSOSOMAL POTASSIUM CHANNEL TMEM175"/>
    <property type="match status" value="1"/>
</dbReference>
<feature type="transmembrane region" description="Helical" evidence="13">
    <location>
        <begin position="149"/>
        <end position="181"/>
    </location>
</feature>
<keyword evidence="5 13" id="KW-0812">Transmembrane</keyword>
<evidence type="ECO:0000256" key="9">
    <source>
        <dbReference type="ARBA" id="ARBA00023065"/>
    </source>
</evidence>
<proteinExistence type="inferred from homology"/>
<keyword evidence="9" id="KW-0406">Ion transport</keyword>
<evidence type="ECO:0000256" key="1">
    <source>
        <dbReference type="ARBA" id="ARBA00004141"/>
    </source>
</evidence>
<organism evidence="14 15">
    <name type="scientific">Lacticaseibacillus hegangensis</name>
    <dbReference type="NCBI Taxonomy" id="2486010"/>
    <lineage>
        <taxon>Bacteria</taxon>
        <taxon>Bacillati</taxon>
        <taxon>Bacillota</taxon>
        <taxon>Bacilli</taxon>
        <taxon>Lactobacillales</taxon>
        <taxon>Lactobacillaceae</taxon>
        <taxon>Lacticaseibacillus</taxon>
    </lineage>
</organism>
<name>A0ABW4CX81_9LACO</name>
<evidence type="ECO:0000313" key="15">
    <source>
        <dbReference type="Proteomes" id="UP001597212"/>
    </source>
</evidence>
<gene>
    <name evidence="14" type="ORF">ACFQ5K_11485</name>
</gene>
<evidence type="ECO:0000256" key="3">
    <source>
        <dbReference type="ARBA" id="ARBA00022448"/>
    </source>
</evidence>
<feature type="transmembrane region" description="Helical" evidence="13">
    <location>
        <begin position="108"/>
        <end position="128"/>
    </location>
</feature>
<comment type="caution">
    <text evidence="14">The sequence shown here is derived from an EMBL/GenBank/DDBJ whole genome shotgun (WGS) entry which is preliminary data.</text>
</comment>
<evidence type="ECO:0000256" key="4">
    <source>
        <dbReference type="ARBA" id="ARBA00022538"/>
    </source>
</evidence>
<accession>A0ABW4CX81</accession>
<dbReference type="Pfam" id="PF06736">
    <property type="entry name" value="TMEM175"/>
    <property type="match status" value="1"/>
</dbReference>
<keyword evidence="6" id="KW-0631">Potassium channel</keyword>
<evidence type="ECO:0000256" key="7">
    <source>
        <dbReference type="ARBA" id="ARBA00022958"/>
    </source>
</evidence>
<evidence type="ECO:0000256" key="13">
    <source>
        <dbReference type="SAM" id="Phobius"/>
    </source>
</evidence>
<evidence type="ECO:0000256" key="2">
    <source>
        <dbReference type="ARBA" id="ARBA00006920"/>
    </source>
</evidence>
<feature type="transmembrane region" description="Helical" evidence="13">
    <location>
        <begin position="70"/>
        <end position="88"/>
    </location>
</feature>
<comment type="similarity">
    <text evidence="2">Belongs to the TMEM175 family.</text>
</comment>
<comment type="catalytic activity">
    <reaction evidence="12">
        <text>K(+)(in) = K(+)(out)</text>
        <dbReference type="Rhea" id="RHEA:29463"/>
        <dbReference type="ChEBI" id="CHEBI:29103"/>
    </reaction>
</comment>
<dbReference type="EMBL" id="JBHTOK010000077">
    <property type="protein sequence ID" value="MFD1441999.1"/>
    <property type="molecule type" value="Genomic_DNA"/>
</dbReference>
<keyword evidence="3" id="KW-0813">Transport</keyword>
<sequence>MPKNRLEAFTDGVIAIIITIMVLELHAPSAGSWAALWQMRGIFAIYFVSFFTLAVYWNNHHHLFLLVKRINGRVLWANILFLFAASFFPFATDWVGATHVLARAPEMTYGFVVLATDVTYWLLIQMLIRADRHNAALKDLLGQGYYKPIVTIGGNVIAILAAFIWPSLTIIIDVLLLLLWVRPERRIEHHVHQTRVLPNEKGRQ</sequence>
<feature type="transmembrane region" description="Helical" evidence="13">
    <location>
        <begin position="12"/>
        <end position="35"/>
    </location>
</feature>
<reference evidence="15" key="1">
    <citation type="journal article" date="2019" name="Int. J. Syst. Evol. Microbiol.">
        <title>The Global Catalogue of Microorganisms (GCM) 10K type strain sequencing project: providing services to taxonomists for standard genome sequencing and annotation.</title>
        <authorList>
            <consortium name="The Broad Institute Genomics Platform"/>
            <consortium name="The Broad Institute Genome Sequencing Center for Infectious Disease"/>
            <person name="Wu L."/>
            <person name="Ma J."/>
        </authorList>
    </citation>
    <scope>NUCLEOTIDE SEQUENCE [LARGE SCALE GENOMIC DNA]</scope>
    <source>
        <strain evidence="15">CCM 8912</strain>
    </source>
</reference>
<keyword evidence="15" id="KW-1185">Reference proteome</keyword>